<evidence type="ECO:0000256" key="1">
    <source>
        <dbReference type="ARBA" id="ARBA00000085"/>
    </source>
</evidence>
<feature type="compositionally biased region" description="Basic and acidic residues" evidence="9">
    <location>
        <begin position="1"/>
        <end position="12"/>
    </location>
</feature>
<dbReference type="Gene3D" id="1.20.5.1930">
    <property type="match status" value="1"/>
</dbReference>
<evidence type="ECO:0000256" key="8">
    <source>
        <dbReference type="ARBA" id="ARBA00023012"/>
    </source>
</evidence>
<proteinExistence type="predicted"/>
<evidence type="ECO:0000256" key="6">
    <source>
        <dbReference type="ARBA" id="ARBA00022777"/>
    </source>
</evidence>
<dbReference type="GO" id="GO:0005524">
    <property type="term" value="F:ATP binding"/>
    <property type="evidence" value="ECO:0007669"/>
    <property type="project" value="UniProtKB-KW"/>
</dbReference>
<feature type="transmembrane region" description="Helical" evidence="10">
    <location>
        <begin position="287"/>
        <end position="311"/>
    </location>
</feature>
<dbReference type="Pfam" id="PF13796">
    <property type="entry name" value="Sensor"/>
    <property type="match status" value="1"/>
</dbReference>
<feature type="transmembrane region" description="Helical" evidence="10">
    <location>
        <begin position="221"/>
        <end position="242"/>
    </location>
</feature>
<dbReference type="InterPro" id="IPR025828">
    <property type="entry name" value="Put_sensor_dom"/>
</dbReference>
<name>E3JB46_PSEI1</name>
<dbReference type="InterPro" id="IPR036890">
    <property type="entry name" value="HATPase_C_sf"/>
</dbReference>
<reference evidence="12 13" key="1">
    <citation type="submission" date="2010-10" db="EMBL/GenBank/DDBJ databases">
        <title>Complete sequence of Frankia sp. EuI1c.</title>
        <authorList>
            <consortium name="US DOE Joint Genome Institute"/>
            <person name="Lucas S."/>
            <person name="Copeland A."/>
            <person name="Lapidus A."/>
            <person name="Cheng J.-F."/>
            <person name="Bruce D."/>
            <person name="Goodwin L."/>
            <person name="Pitluck S."/>
            <person name="Chertkov O."/>
            <person name="Detter J.C."/>
            <person name="Han C."/>
            <person name="Tapia R."/>
            <person name="Land M."/>
            <person name="Hauser L."/>
            <person name="Jeffries C."/>
            <person name="Kyrpides N."/>
            <person name="Ivanova N."/>
            <person name="Mikhailova N."/>
            <person name="Beauchemin N."/>
            <person name="Sen A."/>
            <person name="Sur S.A."/>
            <person name="Gtari M."/>
            <person name="Wall L."/>
            <person name="Tisa L."/>
            <person name="Woyke T."/>
        </authorList>
    </citation>
    <scope>NUCLEOTIDE SEQUENCE [LARGE SCALE GENOMIC DNA]</scope>
    <source>
        <strain evidence="13">DSM 45817 / CECT 9037 / EuI1c</strain>
    </source>
</reference>
<evidence type="ECO:0000313" key="13">
    <source>
        <dbReference type="Proteomes" id="UP000002484"/>
    </source>
</evidence>
<dbReference type="Gene3D" id="3.30.565.10">
    <property type="entry name" value="Histidine kinase-like ATPase, C-terminal domain"/>
    <property type="match status" value="1"/>
</dbReference>
<feature type="compositionally biased region" description="Acidic residues" evidence="9">
    <location>
        <begin position="84"/>
        <end position="99"/>
    </location>
</feature>
<feature type="compositionally biased region" description="Basic and acidic residues" evidence="9">
    <location>
        <begin position="564"/>
        <end position="591"/>
    </location>
</feature>
<dbReference type="KEGG" id="fri:FraEuI1c_6697"/>
<keyword evidence="10" id="KW-0472">Membrane</keyword>
<dbReference type="HOGENOM" id="CLU_461356_0_0_11"/>
<dbReference type="InParanoid" id="E3JB46"/>
<gene>
    <name evidence="12" type="ordered locus">FraEuI1c_6697</name>
</gene>
<comment type="catalytic activity">
    <reaction evidence="1">
        <text>ATP + protein L-histidine = ADP + protein N-phospho-L-histidine.</text>
        <dbReference type="EC" id="2.7.13.3"/>
    </reaction>
</comment>
<dbReference type="CDD" id="cd16917">
    <property type="entry name" value="HATPase_UhpB-NarQ-NarX-like"/>
    <property type="match status" value="1"/>
</dbReference>
<dbReference type="SUPFAM" id="SSF55874">
    <property type="entry name" value="ATPase domain of HSP90 chaperone/DNA topoisomerase II/histidine kinase"/>
    <property type="match status" value="1"/>
</dbReference>
<dbReference type="PANTHER" id="PTHR24421:SF10">
    <property type="entry name" value="NITRATE_NITRITE SENSOR PROTEIN NARQ"/>
    <property type="match status" value="1"/>
</dbReference>
<feature type="region of interest" description="Disordered" evidence="9">
    <location>
        <begin position="556"/>
        <end position="591"/>
    </location>
</feature>
<keyword evidence="7" id="KW-0067">ATP-binding</keyword>
<dbReference type="Pfam" id="PF02518">
    <property type="entry name" value="HATPase_c"/>
    <property type="match status" value="1"/>
</dbReference>
<evidence type="ECO:0000256" key="9">
    <source>
        <dbReference type="SAM" id="MobiDB-lite"/>
    </source>
</evidence>
<keyword evidence="13" id="KW-1185">Reference proteome</keyword>
<evidence type="ECO:0000256" key="5">
    <source>
        <dbReference type="ARBA" id="ARBA00022741"/>
    </source>
</evidence>
<protein>
    <recommendedName>
        <fullName evidence="2">histidine kinase</fullName>
        <ecNumber evidence="2">2.7.13.3</ecNumber>
    </recommendedName>
</protein>
<dbReference type="GO" id="GO:0000155">
    <property type="term" value="F:phosphorelay sensor kinase activity"/>
    <property type="evidence" value="ECO:0007669"/>
    <property type="project" value="InterPro"/>
</dbReference>
<feature type="compositionally biased region" description="Acidic residues" evidence="9">
    <location>
        <begin position="39"/>
        <end position="72"/>
    </location>
</feature>
<keyword evidence="10" id="KW-1133">Transmembrane helix</keyword>
<dbReference type="EC" id="2.7.13.3" evidence="2"/>
<keyword evidence="4" id="KW-0808">Transferase</keyword>
<dbReference type="InterPro" id="IPR003594">
    <property type="entry name" value="HATPase_dom"/>
</dbReference>
<dbReference type="InterPro" id="IPR050482">
    <property type="entry name" value="Sensor_HK_TwoCompSys"/>
</dbReference>
<dbReference type="InterPro" id="IPR011712">
    <property type="entry name" value="Sig_transdc_His_kin_sub3_dim/P"/>
</dbReference>
<feature type="compositionally biased region" description="Basic and acidic residues" evidence="9">
    <location>
        <begin position="73"/>
        <end position="83"/>
    </location>
</feature>
<dbReference type="GO" id="GO:0016020">
    <property type="term" value="C:membrane"/>
    <property type="evidence" value="ECO:0007669"/>
    <property type="project" value="InterPro"/>
</dbReference>
<evidence type="ECO:0000256" key="7">
    <source>
        <dbReference type="ARBA" id="ARBA00022840"/>
    </source>
</evidence>
<keyword evidence="6 12" id="KW-0418">Kinase</keyword>
<dbReference type="EMBL" id="CP002299">
    <property type="protein sequence ID" value="ADP84667.1"/>
    <property type="molecule type" value="Genomic_DNA"/>
</dbReference>
<keyword evidence="3" id="KW-0597">Phosphoprotein</keyword>
<accession>E3JB46</accession>
<evidence type="ECO:0000256" key="2">
    <source>
        <dbReference type="ARBA" id="ARBA00012438"/>
    </source>
</evidence>
<keyword evidence="10" id="KW-0812">Transmembrane</keyword>
<evidence type="ECO:0000259" key="11">
    <source>
        <dbReference type="SMART" id="SM00387"/>
    </source>
</evidence>
<dbReference type="AlphaFoldDB" id="E3JB46"/>
<organism evidence="12 13">
    <name type="scientific">Pseudofrankia inefficax (strain DSM 45817 / CECT 9037 / DDB 130130 / EuI1c)</name>
    <name type="common">Frankia inefficax</name>
    <dbReference type="NCBI Taxonomy" id="298654"/>
    <lineage>
        <taxon>Bacteria</taxon>
        <taxon>Bacillati</taxon>
        <taxon>Actinomycetota</taxon>
        <taxon>Actinomycetes</taxon>
        <taxon>Frankiales</taxon>
        <taxon>Frankiaceae</taxon>
        <taxon>Pseudofrankia</taxon>
    </lineage>
</organism>
<keyword evidence="8" id="KW-0902">Two-component regulatory system</keyword>
<evidence type="ECO:0000256" key="10">
    <source>
        <dbReference type="SAM" id="Phobius"/>
    </source>
</evidence>
<evidence type="ECO:0000313" key="12">
    <source>
        <dbReference type="EMBL" id="ADP84667.1"/>
    </source>
</evidence>
<dbReference type="eggNOG" id="COG4585">
    <property type="taxonomic scope" value="Bacteria"/>
</dbReference>
<feature type="domain" description="Histidine kinase/HSP90-like ATPase" evidence="11">
    <location>
        <begin position="461"/>
        <end position="551"/>
    </location>
</feature>
<dbReference type="FunCoup" id="E3JB46">
    <property type="interactions" value="3"/>
</dbReference>
<dbReference type="PANTHER" id="PTHR24421">
    <property type="entry name" value="NITRATE/NITRITE SENSOR PROTEIN NARX-RELATED"/>
    <property type="match status" value="1"/>
</dbReference>
<dbReference type="Pfam" id="PF07730">
    <property type="entry name" value="HisKA_3"/>
    <property type="match status" value="1"/>
</dbReference>
<dbReference type="SMART" id="SM00387">
    <property type="entry name" value="HATPase_c"/>
    <property type="match status" value="1"/>
</dbReference>
<feature type="region of interest" description="Disordered" evidence="9">
    <location>
        <begin position="1"/>
        <end position="174"/>
    </location>
</feature>
<evidence type="ECO:0000256" key="4">
    <source>
        <dbReference type="ARBA" id="ARBA00022679"/>
    </source>
</evidence>
<sequence>MAAERATPDKQDTGVSAQGDVEAAGDEVVALEKTRSDEGLPDAETDTASETSEEDRADDPAGDDASDTVPDADEAHHADKEPYADEAPDTDEAAAETDEAEAKDVAETAAETDDAEAEAKDVAGAEVEADGTEAQGKDGADAEVEGVAEASKSRLDAAPGGAPGAAGLTPDEARKPVPESIPLLGIGARAWKQVTFELLNLPLAIAGFVSMVVLLTLGSGLAITITGLPLLAVGLIICRMWGQVDRARARSLLGLDIPTPSKVPVRNSGFFGWLWAQLSDPVGWRAALYLLIRLPWGVVSFSVTLTVLVGLWPVAPYVVYGFAAVDRALMSALLSPSSAMERRIRELEAGRETMVDAAAADRRRIERDLHDGAQARLVALAMDLGLAKERMNEDPATAARMVEQAHGEVKVALEELRNLARGIHPAILTERGLGAALSNVAGRCIVPVTVNVDLPSRPSGAVEGLLYFTTAELLTNISKHSGATNADVRLAQRGRTIELTVTDDGRGGASATSGGGLAGLTERVRAMDGTFTLTSPPGGPTVVEVRLPQQDQVMAVTQPGTPARSEREVKRDLRQASRELKESMRTDRPSS</sequence>
<dbReference type="STRING" id="298654.FraEuI1c_6697"/>
<dbReference type="Proteomes" id="UP000002484">
    <property type="component" value="Chromosome"/>
</dbReference>
<evidence type="ECO:0000256" key="3">
    <source>
        <dbReference type="ARBA" id="ARBA00022553"/>
    </source>
</evidence>
<dbReference type="RefSeq" id="WP_013427778.1">
    <property type="nucleotide sequence ID" value="NC_014666.1"/>
</dbReference>
<keyword evidence="5" id="KW-0547">Nucleotide-binding</keyword>
<feature type="transmembrane region" description="Helical" evidence="10">
    <location>
        <begin position="198"/>
        <end position="215"/>
    </location>
</feature>
<dbReference type="GO" id="GO:0046983">
    <property type="term" value="F:protein dimerization activity"/>
    <property type="evidence" value="ECO:0007669"/>
    <property type="project" value="InterPro"/>
</dbReference>